<keyword evidence="10" id="KW-0498">Mitosis</keyword>
<dbReference type="OrthoDB" id="2504561at2759"/>
<dbReference type="GO" id="GO:0005819">
    <property type="term" value="C:spindle"/>
    <property type="evidence" value="ECO:0007669"/>
    <property type="project" value="UniProtKB-SubCell"/>
</dbReference>
<dbReference type="Pfam" id="PF21371">
    <property type="entry name" value="Apc5_N"/>
    <property type="match status" value="1"/>
</dbReference>
<keyword evidence="8" id="KW-0132">Cell division</keyword>
<evidence type="ECO:0000256" key="13">
    <source>
        <dbReference type="ARBA" id="ARBA00023212"/>
    </source>
</evidence>
<proteinExistence type="inferred from homology"/>
<keyword evidence="6" id="KW-0963">Cytoplasm</keyword>
<accession>A0A034VFD1</accession>
<dbReference type="PANTHER" id="PTHR12830">
    <property type="entry name" value="ANAPHASE-PROMOTING COMPLEX SUBUNIT 5"/>
    <property type="match status" value="1"/>
</dbReference>
<dbReference type="CDD" id="cd16270">
    <property type="entry name" value="Apc5_N"/>
    <property type="match status" value="1"/>
</dbReference>
<keyword evidence="9" id="KW-0677">Repeat</keyword>
<dbReference type="GO" id="GO:0005680">
    <property type="term" value="C:anaphase-promoting complex"/>
    <property type="evidence" value="ECO:0007669"/>
    <property type="project" value="InterPro"/>
</dbReference>
<evidence type="ECO:0000256" key="2">
    <source>
        <dbReference type="ARBA" id="ARBA00004186"/>
    </source>
</evidence>
<gene>
    <name evidence="19" type="primary">APC5</name>
</gene>
<evidence type="ECO:0000259" key="18">
    <source>
        <dbReference type="Pfam" id="PF21371"/>
    </source>
</evidence>
<evidence type="ECO:0000256" key="8">
    <source>
        <dbReference type="ARBA" id="ARBA00022618"/>
    </source>
</evidence>
<sequence>MHYEELEALDPRNPTYTTRIETPPPHKVAVLILVQQYLKVKNAATDAGVAYPLQARRNFCMLLLKLIQYPDMTYNDLYHLLTSPRYKINALHLESFEKAMSNIFTLGIETLCDFAERQNWDNLLSEELGVSQFSIVGLYIRRVCVILERMSFPEIMALYKNICLYYEKGVRTLAIGPRRVGGALTSAQDNLFPRATGGGSDDAGNTLEESALDTETVHQDRNPHSKWSPKQADLFVAQQCKLLENNELRALPPIELQTKINEIIQDNPLNSQAYFLGYMNQLRLRDFYGAMDALHRAFDRSPMQTATQYEQKGFQYFSVNLAVLHACFDHRREALNALKECIMLAQECGDKRCLDLANSWYCLLNSNKIDPFEKSLPDIQDPGLVQSLSLAIQYVVKFGAQCGYLPLDLFELLLKSDELNNKNSILEHASDSLALRSALWCLYGRHEISSLYAQLLLQLKKTWAFGDIGNSESVSKVLASLSLWLNVQGEHQMSAVVQSHARSRFPRHPNAKNWMISEYLIVIQQCIYRCRWQEALKACNQLYLLDKNAGNLQRAAVYIAKGYFNTARRIICKLLQSANLDVLTQIRVLVLQAYTTIGEDTVSSETAEFLIQASVLATASYMEYEQAVIDMVLAQALLKMKMPQKAFQAAKNCMEKIYENGGIYDRAKMDFIFVCCMVAASESEVWKRDNLQKGISILERAVECFKKLEAHAKVLDIFVYLAKTYHELNQLDERNKYACKFKHYYSEYPIAREYLGMAF</sequence>
<comment type="similarity">
    <text evidence="4">Belongs to the APC5 family.</text>
</comment>
<evidence type="ECO:0000256" key="7">
    <source>
        <dbReference type="ARBA" id="ARBA00022553"/>
    </source>
</evidence>
<keyword evidence="7" id="KW-0597">Phosphoprotein</keyword>
<evidence type="ECO:0000256" key="3">
    <source>
        <dbReference type="ARBA" id="ARBA00004906"/>
    </source>
</evidence>
<dbReference type="GO" id="GO:0051301">
    <property type="term" value="P:cell division"/>
    <property type="evidence" value="ECO:0007669"/>
    <property type="project" value="UniProtKB-KW"/>
</dbReference>
<dbReference type="InterPro" id="IPR026000">
    <property type="entry name" value="Apc5_dom"/>
</dbReference>
<protein>
    <recommendedName>
        <fullName evidence="5">Anaphase-promoting complex subunit 5</fullName>
    </recommendedName>
</protein>
<evidence type="ECO:0000256" key="11">
    <source>
        <dbReference type="ARBA" id="ARBA00022786"/>
    </source>
</evidence>
<dbReference type="GO" id="GO:0031145">
    <property type="term" value="P:anaphase-promoting complex-dependent catabolic process"/>
    <property type="evidence" value="ECO:0007669"/>
    <property type="project" value="TreeGrafter"/>
</dbReference>
<evidence type="ECO:0000256" key="1">
    <source>
        <dbReference type="ARBA" id="ARBA00004123"/>
    </source>
</evidence>
<dbReference type="InterPro" id="IPR037679">
    <property type="entry name" value="Apc5"/>
</dbReference>
<evidence type="ECO:0000259" key="17">
    <source>
        <dbReference type="Pfam" id="PF12862"/>
    </source>
</evidence>
<evidence type="ECO:0000256" key="5">
    <source>
        <dbReference type="ARBA" id="ARBA00016066"/>
    </source>
</evidence>
<evidence type="ECO:0000256" key="14">
    <source>
        <dbReference type="ARBA" id="ARBA00023242"/>
    </source>
</evidence>
<keyword evidence="14" id="KW-0539">Nucleus</keyword>
<keyword evidence="11" id="KW-0833">Ubl conjugation pathway</keyword>
<evidence type="ECO:0000256" key="10">
    <source>
        <dbReference type="ARBA" id="ARBA00022776"/>
    </source>
</evidence>
<evidence type="ECO:0000256" key="9">
    <source>
        <dbReference type="ARBA" id="ARBA00022737"/>
    </source>
</evidence>
<keyword evidence="13" id="KW-0206">Cytoskeleton</keyword>
<reference evidence="19" key="1">
    <citation type="journal article" date="2014" name="BMC Genomics">
        <title>Characterizing the developmental transcriptome of the oriental fruit fly, Bactrocera dorsalis (Diptera: Tephritidae) through comparative genomic analysis with Drosophila melanogaster utilizing modENCODE datasets.</title>
        <authorList>
            <person name="Geib S.M."/>
            <person name="Calla B."/>
            <person name="Hall B."/>
            <person name="Hou S."/>
            <person name="Manoukis N.C."/>
        </authorList>
    </citation>
    <scope>NUCLEOTIDE SEQUENCE</scope>
    <source>
        <strain evidence="19">Punador</strain>
    </source>
</reference>
<dbReference type="GO" id="GO:0070979">
    <property type="term" value="P:protein K11-linked ubiquitination"/>
    <property type="evidence" value="ECO:0007669"/>
    <property type="project" value="TreeGrafter"/>
</dbReference>
<keyword evidence="12" id="KW-0802">TPR repeat</keyword>
<comment type="subcellular location">
    <subcellularLocation>
        <location evidence="2">Cytoplasm</location>
        <location evidence="2">Cytoskeleton</location>
        <location evidence="2">Spindle</location>
    </subcellularLocation>
    <subcellularLocation>
        <location evidence="1">Nucleus</location>
    </subcellularLocation>
</comment>
<dbReference type="EMBL" id="GAKP01016926">
    <property type="protein sequence ID" value="JAC42026.1"/>
    <property type="molecule type" value="Transcribed_RNA"/>
</dbReference>
<evidence type="ECO:0000256" key="4">
    <source>
        <dbReference type="ARBA" id="ARBA00007450"/>
    </source>
</evidence>
<dbReference type="AlphaFoldDB" id="A0A034VFD1"/>
<dbReference type="InterPro" id="IPR048968">
    <property type="entry name" value="Apc5_N"/>
</dbReference>
<evidence type="ECO:0000256" key="12">
    <source>
        <dbReference type="ARBA" id="ARBA00022803"/>
    </source>
</evidence>
<feature type="region of interest" description="Disordered" evidence="16">
    <location>
        <begin position="1"/>
        <end position="20"/>
    </location>
</feature>
<name>A0A034VFD1_BACDO</name>
<evidence type="ECO:0000256" key="16">
    <source>
        <dbReference type="SAM" id="MobiDB-lite"/>
    </source>
</evidence>
<organism evidence="19">
    <name type="scientific">Bactrocera dorsalis</name>
    <name type="common">Oriental fruit fly</name>
    <name type="synonym">Dacus dorsalis</name>
    <dbReference type="NCBI Taxonomy" id="27457"/>
    <lineage>
        <taxon>Eukaryota</taxon>
        <taxon>Metazoa</taxon>
        <taxon>Ecdysozoa</taxon>
        <taxon>Arthropoda</taxon>
        <taxon>Hexapoda</taxon>
        <taxon>Insecta</taxon>
        <taxon>Pterygota</taxon>
        <taxon>Neoptera</taxon>
        <taxon>Endopterygota</taxon>
        <taxon>Diptera</taxon>
        <taxon>Brachycera</taxon>
        <taxon>Muscomorpha</taxon>
        <taxon>Tephritoidea</taxon>
        <taxon>Tephritidae</taxon>
        <taxon>Bactrocera</taxon>
        <taxon>Bactrocera</taxon>
    </lineage>
</organism>
<dbReference type="PANTHER" id="PTHR12830:SF9">
    <property type="entry name" value="ANAPHASE-PROMOTING COMPLEX SUBUNIT 5"/>
    <property type="match status" value="1"/>
</dbReference>
<feature type="domain" description="Anaphase-promoting complex subunit 5" evidence="17">
    <location>
        <begin position="274"/>
        <end position="367"/>
    </location>
</feature>
<feature type="domain" description="Anaphase-promoting complex subunit 5 N-terminal" evidence="18">
    <location>
        <begin position="25"/>
        <end position="169"/>
    </location>
</feature>
<keyword evidence="15" id="KW-0131">Cell cycle</keyword>
<dbReference type="GO" id="GO:0045842">
    <property type="term" value="P:positive regulation of mitotic metaphase/anaphase transition"/>
    <property type="evidence" value="ECO:0007669"/>
    <property type="project" value="TreeGrafter"/>
</dbReference>
<evidence type="ECO:0000256" key="6">
    <source>
        <dbReference type="ARBA" id="ARBA00022490"/>
    </source>
</evidence>
<evidence type="ECO:0000313" key="19">
    <source>
        <dbReference type="EMBL" id="JAC42026.1"/>
    </source>
</evidence>
<comment type="pathway">
    <text evidence="3">Protein modification; protein ubiquitination.</text>
</comment>
<evidence type="ECO:0000256" key="15">
    <source>
        <dbReference type="ARBA" id="ARBA00023306"/>
    </source>
</evidence>
<dbReference type="Pfam" id="PF12862">
    <property type="entry name" value="ANAPC5"/>
    <property type="match status" value="1"/>
</dbReference>